<keyword evidence="3" id="KW-0645">Protease</keyword>
<accession>A0A7E4V3T8</accession>
<feature type="signal peptide" evidence="4">
    <location>
        <begin position="1"/>
        <end position="20"/>
    </location>
</feature>
<dbReference type="InterPro" id="IPR043504">
    <property type="entry name" value="Peptidase_S1_PA_chymotrypsin"/>
</dbReference>
<feature type="chain" id="PRO_5028827707" evidence="4">
    <location>
        <begin position="21"/>
        <end position="247"/>
    </location>
</feature>
<reference evidence="6" key="1">
    <citation type="journal article" date="2013" name="Genetics">
        <title>The draft genome and transcriptome of Panagrellus redivivus are shaped by the harsh demands of a free-living lifestyle.</title>
        <authorList>
            <person name="Srinivasan J."/>
            <person name="Dillman A.R."/>
            <person name="Macchietto M.G."/>
            <person name="Heikkinen L."/>
            <person name="Lakso M."/>
            <person name="Fracchia K.M."/>
            <person name="Antoshechkin I."/>
            <person name="Mortazavi A."/>
            <person name="Wong G."/>
            <person name="Sternberg P.W."/>
        </authorList>
    </citation>
    <scope>NUCLEOTIDE SEQUENCE [LARGE SCALE GENOMIC DNA]</scope>
    <source>
        <strain evidence="6">MT8872</strain>
    </source>
</reference>
<dbReference type="Pfam" id="PF00089">
    <property type="entry name" value="Trypsin"/>
    <property type="match status" value="1"/>
</dbReference>
<comment type="similarity">
    <text evidence="2">Belongs to the peptidase S1 family. CLIP subfamily.</text>
</comment>
<keyword evidence="6" id="KW-1185">Reference proteome</keyword>
<dbReference type="Proteomes" id="UP000492821">
    <property type="component" value="Unassembled WGS sequence"/>
</dbReference>
<dbReference type="InterPro" id="IPR051487">
    <property type="entry name" value="Ser/Thr_Proteases_Immune/Dev"/>
</dbReference>
<dbReference type="WBParaSite" id="Pan_g15882.t1">
    <property type="protein sequence ID" value="Pan_g15882.t1"/>
    <property type="gene ID" value="Pan_g15882"/>
</dbReference>
<dbReference type="PROSITE" id="PS50240">
    <property type="entry name" value="TRYPSIN_DOM"/>
    <property type="match status" value="1"/>
</dbReference>
<keyword evidence="3" id="KW-0378">Hydrolase</keyword>
<keyword evidence="1" id="KW-1015">Disulfide bond</keyword>
<dbReference type="Gene3D" id="2.40.10.10">
    <property type="entry name" value="Trypsin-like serine proteases"/>
    <property type="match status" value="2"/>
</dbReference>
<proteinExistence type="inferred from homology"/>
<name>A0A7E4V3T8_PANRE</name>
<evidence type="ECO:0000313" key="7">
    <source>
        <dbReference type="WBParaSite" id="Pan_g15882.t1"/>
    </source>
</evidence>
<evidence type="ECO:0000256" key="2">
    <source>
        <dbReference type="ARBA" id="ARBA00024195"/>
    </source>
</evidence>
<reference evidence="7" key="2">
    <citation type="submission" date="2020-10" db="UniProtKB">
        <authorList>
            <consortium name="WormBaseParasite"/>
        </authorList>
    </citation>
    <scope>IDENTIFICATION</scope>
</reference>
<sequence length="247" mass="27190">MMVRILVLTALFACFMSCYAIGVMRIIDGKFAKDKANALPFMASLKVYQDGSYTFLCSGSIISNLHILTAAHCYYSLFGKDQATADKPESRTKAIGYLRAHTPIVFKEETVAPIRLAHGVFPKPGEKFHVAGFGNHTSDGNTFGLPSTYTFNGIDIKNNDWCNLRNEREFCAGGDDQGTLRGDSGGPLYKNDKPRYQVGVVARGNTDRSELDDEVVLTDHGVYTSVAAYCVFIEEVTQKAVKCEKVL</sequence>
<dbReference type="InterPro" id="IPR001254">
    <property type="entry name" value="Trypsin_dom"/>
</dbReference>
<evidence type="ECO:0000256" key="3">
    <source>
        <dbReference type="RuleBase" id="RU363034"/>
    </source>
</evidence>
<feature type="domain" description="Peptidase S1" evidence="5">
    <location>
        <begin position="26"/>
        <end position="238"/>
    </location>
</feature>
<dbReference type="GO" id="GO:0006508">
    <property type="term" value="P:proteolysis"/>
    <property type="evidence" value="ECO:0007669"/>
    <property type="project" value="UniProtKB-KW"/>
</dbReference>
<dbReference type="GO" id="GO:0004252">
    <property type="term" value="F:serine-type endopeptidase activity"/>
    <property type="evidence" value="ECO:0007669"/>
    <property type="project" value="InterPro"/>
</dbReference>
<dbReference type="PRINTS" id="PR00722">
    <property type="entry name" value="CHYMOTRYPSIN"/>
</dbReference>
<dbReference type="SUPFAM" id="SSF50494">
    <property type="entry name" value="Trypsin-like serine proteases"/>
    <property type="match status" value="1"/>
</dbReference>
<evidence type="ECO:0000313" key="6">
    <source>
        <dbReference type="Proteomes" id="UP000492821"/>
    </source>
</evidence>
<dbReference type="PANTHER" id="PTHR24256">
    <property type="entry name" value="TRYPTASE-RELATED"/>
    <property type="match status" value="1"/>
</dbReference>
<dbReference type="InterPro" id="IPR033116">
    <property type="entry name" value="TRYPSIN_SER"/>
</dbReference>
<dbReference type="SMART" id="SM00020">
    <property type="entry name" value="Tryp_SPc"/>
    <property type="match status" value="1"/>
</dbReference>
<protein>
    <submittedName>
        <fullName evidence="7">Peptidase S1 domain-containing protein</fullName>
    </submittedName>
</protein>
<evidence type="ECO:0000256" key="1">
    <source>
        <dbReference type="ARBA" id="ARBA00023157"/>
    </source>
</evidence>
<dbReference type="PROSITE" id="PS00134">
    <property type="entry name" value="TRYPSIN_HIS"/>
    <property type="match status" value="1"/>
</dbReference>
<dbReference type="AlphaFoldDB" id="A0A7E4V3T8"/>
<evidence type="ECO:0000259" key="5">
    <source>
        <dbReference type="PROSITE" id="PS50240"/>
    </source>
</evidence>
<evidence type="ECO:0000256" key="4">
    <source>
        <dbReference type="SAM" id="SignalP"/>
    </source>
</evidence>
<organism evidence="6 7">
    <name type="scientific">Panagrellus redivivus</name>
    <name type="common">Microworm</name>
    <dbReference type="NCBI Taxonomy" id="6233"/>
    <lineage>
        <taxon>Eukaryota</taxon>
        <taxon>Metazoa</taxon>
        <taxon>Ecdysozoa</taxon>
        <taxon>Nematoda</taxon>
        <taxon>Chromadorea</taxon>
        <taxon>Rhabditida</taxon>
        <taxon>Tylenchina</taxon>
        <taxon>Panagrolaimomorpha</taxon>
        <taxon>Panagrolaimoidea</taxon>
        <taxon>Panagrolaimidae</taxon>
        <taxon>Panagrellus</taxon>
    </lineage>
</organism>
<keyword evidence="3" id="KW-0720">Serine protease</keyword>
<dbReference type="InterPro" id="IPR009003">
    <property type="entry name" value="Peptidase_S1_PA"/>
</dbReference>
<keyword evidence="4" id="KW-0732">Signal</keyword>
<dbReference type="PROSITE" id="PS00135">
    <property type="entry name" value="TRYPSIN_SER"/>
    <property type="match status" value="1"/>
</dbReference>
<dbReference type="InterPro" id="IPR018114">
    <property type="entry name" value="TRYPSIN_HIS"/>
</dbReference>
<dbReference type="InterPro" id="IPR001314">
    <property type="entry name" value="Peptidase_S1A"/>
</dbReference>